<proteinExistence type="predicted"/>
<name>A0A375EBG4_9BURK</name>
<keyword evidence="1" id="KW-0614">Plasmid</keyword>
<organism evidence="1 2">
    <name type="scientific">Cupriavidus taiwanensis</name>
    <dbReference type="NCBI Taxonomy" id="164546"/>
    <lineage>
        <taxon>Bacteria</taxon>
        <taxon>Pseudomonadati</taxon>
        <taxon>Pseudomonadota</taxon>
        <taxon>Betaproteobacteria</taxon>
        <taxon>Burkholderiales</taxon>
        <taxon>Burkholderiaceae</taxon>
        <taxon>Cupriavidus</taxon>
    </lineage>
</organism>
<sequence length="53" mass="6404">MRHQITNLFYDAGNLARPCLFKLGLDRLLLRYQFFICCHLRLRLLLTFDLYAL</sequence>
<evidence type="ECO:0000313" key="1">
    <source>
        <dbReference type="EMBL" id="SOZ74389.1"/>
    </source>
</evidence>
<gene>
    <name evidence="1" type="ORF">CBM2613_P10035</name>
</gene>
<dbReference type="AlphaFoldDB" id="A0A375EBG4"/>
<dbReference type="EMBL" id="LT976981">
    <property type="protein sequence ID" value="SOZ74389.1"/>
    <property type="molecule type" value="Genomic_DNA"/>
</dbReference>
<dbReference type="Proteomes" id="UP000256952">
    <property type="component" value="Plasmid CBM2613_p"/>
</dbReference>
<geneLocation type="plasmid" evidence="2">
    <name>cbm2613_p</name>
</geneLocation>
<reference evidence="2" key="1">
    <citation type="submission" date="2018-01" db="EMBL/GenBank/DDBJ databases">
        <authorList>
            <person name="Gaut B.S."/>
            <person name="Morton B.R."/>
            <person name="Clegg M.T."/>
            <person name="Duvall M.R."/>
        </authorList>
    </citation>
    <scope>NUCLEOTIDE SEQUENCE [LARGE SCALE GENOMIC DNA]</scope>
    <source>
        <plasmid evidence="2">Plasmid cbm2613_p</plasmid>
    </source>
</reference>
<protein>
    <submittedName>
        <fullName evidence="1">Uncharacterized protein</fullName>
    </submittedName>
</protein>
<evidence type="ECO:0000313" key="2">
    <source>
        <dbReference type="Proteomes" id="UP000256952"/>
    </source>
</evidence>
<accession>A0A375EBG4</accession>